<dbReference type="InterPro" id="IPR012677">
    <property type="entry name" value="Nucleotide-bd_a/b_plait_sf"/>
</dbReference>
<evidence type="ECO:0000256" key="3">
    <source>
        <dbReference type="ARBA" id="ARBA00022553"/>
    </source>
</evidence>
<evidence type="ECO:0000313" key="9">
    <source>
        <dbReference type="Proteomes" id="UP000788993"/>
    </source>
</evidence>
<protein>
    <submittedName>
        <fullName evidence="8">Uncharacterized protein</fullName>
    </submittedName>
</protein>
<feature type="compositionally biased region" description="Basic and acidic residues" evidence="7">
    <location>
        <begin position="263"/>
        <end position="279"/>
    </location>
</feature>
<dbReference type="GO" id="GO:0003729">
    <property type="term" value="F:mRNA binding"/>
    <property type="evidence" value="ECO:0007669"/>
    <property type="project" value="TreeGrafter"/>
</dbReference>
<accession>A0A1B7SM98</accession>
<evidence type="ECO:0000256" key="5">
    <source>
        <dbReference type="ARBA" id="ARBA00055199"/>
    </source>
</evidence>
<gene>
    <name evidence="8" type="ORF">OGATHE_000331</name>
</gene>
<dbReference type="Pfam" id="PF00076">
    <property type="entry name" value="RRM_1"/>
    <property type="match status" value="1"/>
</dbReference>
<dbReference type="GO" id="GO:0071014">
    <property type="term" value="C:post-mRNA release spliceosomal complex"/>
    <property type="evidence" value="ECO:0007669"/>
    <property type="project" value="UniProtKB-ARBA"/>
</dbReference>
<dbReference type="SMART" id="SM00360">
    <property type="entry name" value="RRM"/>
    <property type="match status" value="1"/>
</dbReference>
<evidence type="ECO:0000313" key="8">
    <source>
        <dbReference type="EMBL" id="KAH3677677.1"/>
    </source>
</evidence>
<keyword evidence="3" id="KW-0597">Phosphoprotein</keyword>
<feature type="region of interest" description="Disordered" evidence="7">
    <location>
        <begin position="110"/>
        <end position="170"/>
    </location>
</feature>
<dbReference type="CDD" id="cd12253">
    <property type="entry name" value="RRM_PIN4_like"/>
    <property type="match status" value="1"/>
</dbReference>
<proteinExistence type="predicted"/>
<dbReference type="InterPro" id="IPR050374">
    <property type="entry name" value="RRT5_SRSF_SR"/>
</dbReference>
<dbReference type="OrthoDB" id="434258at2759"/>
<comment type="caution">
    <text evidence="8">The sequence shown here is derived from an EMBL/GenBank/DDBJ whole genome shotgun (WGS) entry which is preliminary data.</text>
</comment>
<feature type="compositionally biased region" description="Polar residues" evidence="7">
    <location>
        <begin position="528"/>
        <end position="537"/>
    </location>
</feature>
<dbReference type="FunFam" id="3.30.70.330:FF:000183">
    <property type="entry name" value="R3H domain containing protein"/>
    <property type="match status" value="1"/>
</dbReference>
<dbReference type="PANTHER" id="PTHR23003:SF17">
    <property type="entry name" value="RNA-BINDING PROTEIN PIN4"/>
    <property type="match status" value="1"/>
</dbReference>
<dbReference type="InterPro" id="IPR034186">
    <property type="entry name" value="PIN4-like_RRM"/>
</dbReference>
<dbReference type="InterPro" id="IPR000504">
    <property type="entry name" value="RRM_dom"/>
</dbReference>
<dbReference type="GO" id="GO:0005737">
    <property type="term" value="C:cytoplasm"/>
    <property type="evidence" value="ECO:0007669"/>
    <property type="project" value="UniProtKB-SubCell"/>
</dbReference>
<dbReference type="EMBL" id="JAEUBD010000095">
    <property type="protein sequence ID" value="KAH3677677.1"/>
    <property type="molecule type" value="Genomic_DNA"/>
</dbReference>
<evidence type="ECO:0000256" key="2">
    <source>
        <dbReference type="ARBA" id="ARBA00022490"/>
    </source>
</evidence>
<keyword evidence="4" id="KW-0694">RNA-binding</keyword>
<evidence type="ECO:0000256" key="7">
    <source>
        <dbReference type="SAM" id="MobiDB-lite"/>
    </source>
</evidence>
<feature type="region of interest" description="Disordered" evidence="7">
    <location>
        <begin position="528"/>
        <end position="547"/>
    </location>
</feature>
<evidence type="ECO:0000256" key="4">
    <source>
        <dbReference type="ARBA" id="ARBA00022884"/>
    </source>
</evidence>
<comment type="subcellular location">
    <subcellularLocation>
        <location evidence="1">Cytoplasm</location>
    </subcellularLocation>
</comment>
<comment type="function">
    <text evidence="5">Regulates global gene expression after oxidative stress. Interacts and stabilizes mRNAs and may regulate their transition between different cytoplasmic components after oxidative stress.</text>
</comment>
<feature type="compositionally biased region" description="Low complexity" evidence="7">
    <location>
        <begin position="110"/>
        <end position="119"/>
    </location>
</feature>
<evidence type="ECO:0000256" key="6">
    <source>
        <dbReference type="ARBA" id="ARBA00062407"/>
    </source>
</evidence>
<reference evidence="8" key="2">
    <citation type="submission" date="2021-01" db="EMBL/GenBank/DDBJ databases">
        <authorList>
            <person name="Schikora-Tamarit M.A."/>
        </authorList>
    </citation>
    <scope>NUCLEOTIDE SEQUENCE</scope>
    <source>
        <strain evidence="8">NCAIM Y.01608</strain>
    </source>
</reference>
<evidence type="ECO:0000256" key="1">
    <source>
        <dbReference type="ARBA" id="ARBA00004496"/>
    </source>
</evidence>
<keyword evidence="2" id="KW-0963">Cytoplasm</keyword>
<dbReference type="InterPro" id="IPR035979">
    <property type="entry name" value="RBD_domain_sf"/>
</dbReference>
<dbReference type="Proteomes" id="UP000788993">
    <property type="component" value="Unassembled WGS sequence"/>
</dbReference>
<feature type="compositionally biased region" description="Polar residues" evidence="7">
    <location>
        <begin position="149"/>
        <end position="160"/>
    </location>
</feature>
<dbReference type="Gene3D" id="3.30.70.330">
    <property type="match status" value="1"/>
</dbReference>
<feature type="region of interest" description="Disordered" evidence="7">
    <location>
        <begin position="263"/>
        <end position="282"/>
    </location>
</feature>
<dbReference type="PROSITE" id="PS50102">
    <property type="entry name" value="RRM"/>
    <property type="match status" value="1"/>
</dbReference>
<sequence length="586" mass="63592">MSLQSQSPSYEQVPLDVSAPEYNNRHTSVSSMSSASGCTSSTYGGNASMQAMNANTTGNSVLSGRVSQSRHFGQHGTFNPNWLPQQTNTMMNVTPWIEQQAQVAPSINMSSLNMSSMPSEQSQTTNLSVLTNKKSSNSTVNDKSEDRQQSTGAPVSPDNSHQPHEFEKDEEDVIPTAIVIKNIPFAIKKEQLLDVMSKLSLPLPYAFNYHFDNGVFRGLAFANFNSTEETSMVVNVLNGREIGGRKLRVEYKKMLPMVERERIEREKREKRGQLEEQHRSTSATSLASLYSISSMPNSSTPAQTNMSLLNNASTAHKLMPDRLYVTLSAQPPSLPSNVDFNDPETLEIYSKLIVFRDEFKNPTLPASVSELAFPLASMNSNQRKVISVLCQFLNLVESFESGFITVRRSELGVQTTGGTSVTGVAGTSVSSAATPATGAQPAFPPSLIRSQSHNLVSTASPLSMNAGRYRQQSPRIVTQQTQPNAFAQSQQLQSATSSPNIFQLQHQNPSTLHHSSSAASLNLLRTNGQTPLGQQLSGGTSGARGGGLPSLGGNAAFFGQAQFTNTGLTSKMDDIFIGMENLSFER</sequence>
<dbReference type="AlphaFoldDB" id="A0A1B7SM98"/>
<keyword evidence="9" id="KW-1185">Reference proteome</keyword>
<name>A0A1B7SM98_9ASCO</name>
<feature type="compositionally biased region" description="Polar residues" evidence="7">
    <location>
        <begin position="120"/>
        <end position="141"/>
    </location>
</feature>
<reference evidence="8" key="1">
    <citation type="journal article" date="2021" name="Open Biol.">
        <title>Shared evolutionary footprints suggest mitochondrial oxidative damage underlies multiple complex I losses in fungi.</title>
        <authorList>
            <person name="Schikora-Tamarit M.A."/>
            <person name="Marcet-Houben M."/>
            <person name="Nosek J."/>
            <person name="Gabaldon T."/>
        </authorList>
    </citation>
    <scope>NUCLEOTIDE SEQUENCE</scope>
    <source>
        <strain evidence="8">NCAIM Y.01608</strain>
    </source>
</reference>
<organism evidence="8 9">
    <name type="scientific">Ogataea polymorpha</name>
    <dbReference type="NCBI Taxonomy" id="460523"/>
    <lineage>
        <taxon>Eukaryota</taxon>
        <taxon>Fungi</taxon>
        <taxon>Dikarya</taxon>
        <taxon>Ascomycota</taxon>
        <taxon>Saccharomycotina</taxon>
        <taxon>Pichiomycetes</taxon>
        <taxon>Pichiales</taxon>
        <taxon>Pichiaceae</taxon>
        <taxon>Ogataea</taxon>
    </lineage>
</organism>
<dbReference type="PANTHER" id="PTHR23003">
    <property type="entry name" value="RNA RECOGNITION MOTIF RRM DOMAIN CONTAINING PROTEIN"/>
    <property type="match status" value="1"/>
</dbReference>
<dbReference type="RefSeq" id="XP_018212420.1">
    <property type="nucleotide sequence ID" value="XM_018357238.1"/>
</dbReference>
<comment type="subunit">
    <text evidence="6">Interacts with csx1.</text>
</comment>
<dbReference type="SUPFAM" id="SSF54928">
    <property type="entry name" value="RNA-binding domain, RBD"/>
    <property type="match status" value="1"/>
</dbReference>